<evidence type="ECO:0000313" key="1">
    <source>
        <dbReference type="EMBL" id="OMJ71416.1"/>
    </source>
</evidence>
<comment type="caution">
    <text evidence="1">The sequence shown here is derived from an EMBL/GenBank/DDBJ whole genome shotgun (WGS) entry which is preliminary data.</text>
</comment>
<keyword evidence="2" id="KW-1185">Reference proteome</keyword>
<accession>A0A1R2B3U4</accession>
<organism evidence="1 2">
    <name type="scientific">Stentor coeruleus</name>
    <dbReference type="NCBI Taxonomy" id="5963"/>
    <lineage>
        <taxon>Eukaryota</taxon>
        <taxon>Sar</taxon>
        <taxon>Alveolata</taxon>
        <taxon>Ciliophora</taxon>
        <taxon>Postciliodesmatophora</taxon>
        <taxon>Heterotrichea</taxon>
        <taxon>Heterotrichida</taxon>
        <taxon>Stentoridae</taxon>
        <taxon>Stentor</taxon>
    </lineage>
</organism>
<proteinExistence type="predicted"/>
<name>A0A1R2B3U4_9CILI</name>
<dbReference type="AlphaFoldDB" id="A0A1R2B3U4"/>
<gene>
    <name evidence="1" type="ORF">SteCoe_30376</name>
</gene>
<dbReference type="EMBL" id="MPUH01000992">
    <property type="protein sequence ID" value="OMJ71416.1"/>
    <property type="molecule type" value="Genomic_DNA"/>
</dbReference>
<dbReference type="Proteomes" id="UP000187209">
    <property type="component" value="Unassembled WGS sequence"/>
</dbReference>
<sequence>MDISNAELVLLDAEIPDSKQVFLYATVAKASGMAEGIFSTTNEYNEIFKKRQRKHGFILRKSKAPGRKNISEADVIDDAKIKSRMKELENLAKTLEIAPKKNSPKNVENEKSWLSRIFGW</sequence>
<protein>
    <submittedName>
        <fullName evidence="1">Uncharacterized protein</fullName>
    </submittedName>
</protein>
<reference evidence="1 2" key="1">
    <citation type="submission" date="2016-11" db="EMBL/GenBank/DDBJ databases">
        <title>The macronuclear genome of Stentor coeruleus: a giant cell with tiny introns.</title>
        <authorList>
            <person name="Slabodnick M."/>
            <person name="Ruby J.G."/>
            <person name="Reiff S.B."/>
            <person name="Swart E.C."/>
            <person name="Gosai S."/>
            <person name="Prabakaran S."/>
            <person name="Witkowska E."/>
            <person name="Larue G.E."/>
            <person name="Fisher S."/>
            <person name="Freeman R.M."/>
            <person name="Gunawardena J."/>
            <person name="Chu W."/>
            <person name="Stover N.A."/>
            <person name="Gregory B.D."/>
            <person name="Nowacki M."/>
            <person name="Derisi J."/>
            <person name="Roy S.W."/>
            <person name="Marshall W.F."/>
            <person name="Sood P."/>
        </authorList>
    </citation>
    <scope>NUCLEOTIDE SEQUENCE [LARGE SCALE GENOMIC DNA]</scope>
    <source>
        <strain evidence="1">WM001</strain>
    </source>
</reference>
<evidence type="ECO:0000313" key="2">
    <source>
        <dbReference type="Proteomes" id="UP000187209"/>
    </source>
</evidence>